<dbReference type="EMBL" id="JBHSWW010000622">
    <property type="protein sequence ID" value="MFC6755217.1"/>
    <property type="molecule type" value="Genomic_DNA"/>
</dbReference>
<keyword evidence="2" id="KW-1185">Reference proteome</keyword>
<name>A0ABD5SFP1_9EURY</name>
<dbReference type="Gene3D" id="1.10.287.470">
    <property type="entry name" value="Helix hairpin bin"/>
    <property type="match status" value="1"/>
</dbReference>
<dbReference type="Proteomes" id="UP001596442">
    <property type="component" value="Unassembled WGS sequence"/>
</dbReference>
<dbReference type="PANTHER" id="PTHR30158">
    <property type="entry name" value="ACRA/E-RELATED COMPONENT OF DRUG EFFLUX TRANSPORTER"/>
    <property type="match status" value="1"/>
</dbReference>
<reference evidence="1 2" key="1">
    <citation type="journal article" date="2019" name="Int. J. Syst. Evol. Microbiol.">
        <title>The Global Catalogue of Microorganisms (GCM) 10K type strain sequencing project: providing services to taxonomists for standard genome sequencing and annotation.</title>
        <authorList>
            <consortium name="The Broad Institute Genomics Platform"/>
            <consortium name="The Broad Institute Genome Sequencing Center for Infectious Disease"/>
            <person name="Wu L."/>
            <person name="Ma J."/>
        </authorList>
    </citation>
    <scope>NUCLEOTIDE SEQUENCE [LARGE SCALE GENOMIC DNA]</scope>
    <source>
        <strain evidence="1 2">CGMCC 1.3239</strain>
    </source>
</reference>
<organism evidence="1 2">
    <name type="scientific">Halorubrum tibetense</name>
    <dbReference type="NCBI Taxonomy" id="175631"/>
    <lineage>
        <taxon>Archaea</taxon>
        <taxon>Methanobacteriati</taxon>
        <taxon>Methanobacteriota</taxon>
        <taxon>Stenosarchaea group</taxon>
        <taxon>Halobacteria</taxon>
        <taxon>Halobacteriales</taxon>
        <taxon>Haloferacaceae</taxon>
        <taxon>Halorubrum</taxon>
    </lineage>
</organism>
<dbReference type="Gene3D" id="2.40.50.100">
    <property type="match status" value="1"/>
</dbReference>
<sequence length="117" mass="12528">MTLLSSLHRSLWLSASAALMLTACGQKAEPPKAPPPAVSVVVVSAQDIGGSREFVARTEAYSEVQLIARVEGTLEKTNVQEGGFVAKDQVLFEINQDTYKAQLSQAKAELAARIAEK</sequence>
<accession>A0ABD5SFP1</accession>
<dbReference type="AlphaFoldDB" id="A0ABD5SFP1"/>
<proteinExistence type="predicted"/>
<gene>
    <name evidence="1" type="ORF">ACFQEU_17350</name>
</gene>
<evidence type="ECO:0000313" key="2">
    <source>
        <dbReference type="Proteomes" id="UP001596442"/>
    </source>
</evidence>
<comment type="caution">
    <text evidence="1">The sequence shown here is derived from an EMBL/GenBank/DDBJ whole genome shotgun (WGS) entry which is preliminary data.</text>
</comment>
<evidence type="ECO:0000313" key="1">
    <source>
        <dbReference type="EMBL" id="MFC6755217.1"/>
    </source>
</evidence>
<dbReference type="RefSeq" id="WP_379784182.1">
    <property type="nucleotide sequence ID" value="NZ_JBHSWW010000622.1"/>
</dbReference>
<feature type="non-terminal residue" evidence="1">
    <location>
        <position position="117"/>
    </location>
</feature>
<protein>
    <submittedName>
        <fullName evidence="1">Biotin/lipoyl-binding protein</fullName>
    </submittedName>
</protein>
<dbReference type="SUPFAM" id="SSF111369">
    <property type="entry name" value="HlyD-like secretion proteins"/>
    <property type="match status" value="1"/>
</dbReference>